<dbReference type="KEGG" id="mmed:Mame_04390"/>
<dbReference type="Pfam" id="PF07729">
    <property type="entry name" value="FCD"/>
    <property type="match status" value="1"/>
</dbReference>
<geneLocation type="plasmid" evidence="6">
    <name>pmm593</name>
</geneLocation>
<feature type="domain" description="GntR C-terminal" evidence="4">
    <location>
        <begin position="2"/>
        <end position="71"/>
    </location>
</feature>
<keyword evidence="3" id="KW-0804">Transcription</keyword>
<keyword evidence="6" id="KW-1185">Reference proteome</keyword>
<dbReference type="Proteomes" id="UP000191135">
    <property type="component" value="Plasmid pMM593"/>
</dbReference>
<keyword evidence="2" id="KW-0238">DNA-binding</keyword>
<reference evidence="5 6" key="1">
    <citation type="submission" date="2017-03" db="EMBL/GenBank/DDBJ databases">
        <title>Foreign affairs: Plasmid Transfer between Roseobacters and Rhizobia.</title>
        <authorList>
            <person name="Bartling P."/>
            <person name="Bunk B."/>
            <person name="Overmann J."/>
            <person name="Brinkmann H."/>
            <person name="Petersen J."/>
        </authorList>
    </citation>
    <scope>NUCLEOTIDE SEQUENCE [LARGE SCALE GENOMIC DNA]</scope>
    <source>
        <strain evidence="5 6">MACL11</strain>
        <plasmid evidence="6">Plasmid pmm593</plasmid>
    </source>
</reference>
<dbReference type="GO" id="GO:0003677">
    <property type="term" value="F:DNA binding"/>
    <property type="evidence" value="ECO:0007669"/>
    <property type="project" value="UniProtKB-KW"/>
</dbReference>
<gene>
    <name evidence="5" type="ORF">Mame_04390</name>
</gene>
<dbReference type="Gene3D" id="1.20.120.530">
    <property type="entry name" value="GntR ligand-binding domain-like"/>
    <property type="match status" value="1"/>
</dbReference>
<accession>A0A1U9Z7X8</accession>
<protein>
    <submittedName>
        <fullName evidence="5">FCD domain protein</fullName>
    </submittedName>
</protein>
<keyword evidence="5" id="KW-0614">Plasmid</keyword>
<dbReference type="SUPFAM" id="SSF48008">
    <property type="entry name" value="GntR ligand-binding domain-like"/>
    <property type="match status" value="1"/>
</dbReference>
<evidence type="ECO:0000256" key="2">
    <source>
        <dbReference type="ARBA" id="ARBA00023125"/>
    </source>
</evidence>
<sequence length="83" mass="9384">MHNALIGSMHNELFLNVYRVTAIKIRMAVQYRLRVTRFNAERVGREHLAFLIPMREGHAEAAKSALQQHLDNSLTLALGGMIA</sequence>
<dbReference type="OrthoDB" id="7768882at2"/>
<evidence type="ECO:0000256" key="3">
    <source>
        <dbReference type="ARBA" id="ARBA00023163"/>
    </source>
</evidence>
<evidence type="ECO:0000313" key="6">
    <source>
        <dbReference type="Proteomes" id="UP000191135"/>
    </source>
</evidence>
<dbReference type="AlphaFoldDB" id="A0A1U9Z7X8"/>
<dbReference type="InterPro" id="IPR008920">
    <property type="entry name" value="TF_FadR/GntR_C"/>
</dbReference>
<name>A0A1U9Z7X8_9HYPH</name>
<keyword evidence="1" id="KW-0805">Transcription regulation</keyword>
<evidence type="ECO:0000256" key="1">
    <source>
        <dbReference type="ARBA" id="ARBA00023015"/>
    </source>
</evidence>
<evidence type="ECO:0000259" key="4">
    <source>
        <dbReference type="Pfam" id="PF07729"/>
    </source>
</evidence>
<dbReference type="EMBL" id="CP020331">
    <property type="protein sequence ID" value="AQZ53682.1"/>
    <property type="molecule type" value="Genomic_DNA"/>
</dbReference>
<dbReference type="InterPro" id="IPR011711">
    <property type="entry name" value="GntR_C"/>
</dbReference>
<dbReference type="RefSeq" id="WP_018067020.1">
    <property type="nucleotide sequence ID" value="NZ_CP020331.1"/>
</dbReference>
<proteinExistence type="predicted"/>
<organism evidence="5 6">
    <name type="scientific">Martelella mediterranea DSM 17316</name>
    <dbReference type="NCBI Taxonomy" id="1122214"/>
    <lineage>
        <taxon>Bacteria</taxon>
        <taxon>Pseudomonadati</taxon>
        <taxon>Pseudomonadota</taxon>
        <taxon>Alphaproteobacteria</taxon>
        <taxon>Hyphomicrobiales</taxon>
        <taxon>Aurantimonadaceae</taxon>
        <taxon>Martelella</taxon>
    </lineage>
</organism>
<evidence type="ECO:0000313" key="5">
    <source>
        <dbReference type="EMBL" id="AQZ53682.1"/>
    </source>
</evidence>